<dbReference type="RefSeq" id="WP_193537937.1">
    <property type="nucleotide sequence ID" value="NZ_JADCLJ010000022.1"/>
</dbReference>
<evidence type="ECO:0000256" key="4">
    <source>
        <dbReference type="ARBA" id="ARBA00022729"/>
    </source>
</evidence>
<evidence type="ECO:0000256" key="5">
    <source>
        <dbReference type="SAM" id="MobiDB-lite"/>
    </source>
</evidence>
<protein>
    <submittedName>
        <fullName evidence="8">Peptide-binding protein</fullName>
    </submittedName>
</protein>
<dbReference type="InterPro" id="IPR000914">
    <property type="entry name" value="SBP_5_dom"/>
</dbReference>
<dbReference type="SUPFAM" id="SSF53850">
    <property type="entry name" value="Periplasmic binding protein-like II"/>
    <property type="match status" value="1"/>
</dbReference>
<dbReference type="PANTHER" id="PTHR30290">
    <property type="entry name" value="PERIPLASMIC BINDING COMPONENT OF ABC TRANSPORTER"/>
    <property type="match status" value="1"/>
</dbReference>
<dbReference type="Proteomes" id="UP001516662">
    <property type="component" value="Unassembled WGS sequence"/>
</dbReference>
<reference evidence="8 9" key="1">
    <citation type="submission" date="2020-10" db="EMBL/GenBank/DDBJ databases">
        <title>Bacillus sp. HD4P25, an endophyte from a halophyte.</title>
        <authorList>
            <person name="Sun J.-Q."/>
        </authorList>
    </citation>
    <scope>NUCLEOTIDE SEQUENCE [LARGE SCALE GENOMIC DNA]</scope>
    <source>
        <strain evidence="8 9">YIM 93174</strain>
    </source>
</reference>
<comment type="subcellular location">
    <subcellularLocation>
        <location evidence="1">Cell membrane</location>
        <topology evidence="1">Lipid-anchor</topology>
    </subcellularLocation>
</comment>
<feature type="compositionally biased region" description="Basic and acidic residues" evidence="5">
    <location>
        <begin position="34"/>
        <end position="53"/>
    </location>
</feature>
<proteinExistence type="inferred from homology"/>
<sequence length="555" mass="62539">MKLKKSAWLLLCLTLVMSLFLAACSGDSTAPAETPKEEKPKEETPKEEPKDTNEPQFGGDLIVGSIGSPTLFNSLYSSDNSSGEIEGFIYNGLVGGDTEFNPVNDLASDVQMSEDGLTWTIKLRDDVKWHDGEQFNADDVVFTYNVPLHEDYDGPRKSAFEGIESITKVSDYEIVIKLSKIDATFGTTGLSYGILPEHILGAVPVAELGEHEFNTKSPIGTGPFKFAEWKDGEYVKVVANEDYYEGRPYLDSITYKIVPDQNALLAQLQAGDVHYINVPGTDLETVKEFPGIKIQSGLALSYTYFGVNQLQDRFKDVRVRQAFTHALDREGIVEAVMNGDGEVAHVPESPLSWAYSDDVTKFEYNPEKAKQLLAEAGWTDTDGDGWLDKDGEKLSFTVKTNQGNKIREDIAVVLQQQFKEIGVEAIPQIVEWSAFIEQVTAPNWDYDAMILGWALSTFPDLYDIFHSSQMEQGLNFTHWDNAEASKLMEDARQILDRDEYKKAYAQIYKIVSEEQPYTFLYYPNAHYAMPENLEGKEFHARAAFYDINKWWFKTE</sequence>
<dbReference type="Gene3D" id="3.10.105.10">
    <property type="entry name" value="Dipeptide-binding Protein, Domain 3"/>
    <property type="match status" value="1"/>
</dbReference>
<accession>A0ABR9QLP9</accession>
<feature type="region of interest" description="Disordered" evidence="5">
    <location>
        <begin position="28"/>
        <end position="59"/>
    </location>
</feature>
<dbReference type="PROSITE" id="PS51257">
    <property type="entry name" value="PROKAR_LIPOPROTEIN"/>
    <property type="match status" value="1"/>
</dbReference>
<dbReference type="Gene3D" id="3.40.190.10">
    <property type="entry name" value="Periplasmic binding protein-like II"/>
    <property type="match status" value="1"/>
</dbReference>
<evidence type="ECO:0000313" key="9">
    <source>
        <dbReference type="Proteomes" id="UP001516662"/>
    </source>
</evidence>
<dbReference type="InterPro" id="IPR039424">
    <property type="entry name" value="SBP_5"/>
</dbReference>
<keyword evidence="4 6" id="KW-0732">Signal</keyword>
<feature type="domain" description="Solute-binding protein family 5" evidence="7">
    <location>
        <begin position="102"/>
        <end position="461"/>
    </location>
</feature>
<dbReference type="PIRSF" id="PIRSF002741">
    <property type="entry name" value="MppA"/>
    <property type="match status" value="1"/>
</dbReference>
<dbReference type="EMBL" id="JADCLJ010000022">
    <property type="protein sequence ID" value="MBE4909369.1"/>
    <property type="molecule type" value="Genomic_DNA"/>
</dbReference>
<name>A0ABR9QLP9_9BACI</name>
<comment type="caution">
    <text evidence="8">The sequence shown here is derived from an EMBL/GenBank/DDBJ whole genome shotgun (WGS) entry which is preliminary data.</text>
</comment>
<organism evidence="8 9">
    <name type="scientific">Litchfieldia luteola</name>
    <dbReference type="NCBI Taxonomy" id="682179"/>
    <lineage>
        <taxon>Bacteria</taxon>
        <taxon>Bacillati</taxon>
        <taxon>Bacillota</taxon>
        <taxon>Bacilli</taxon>
        <taxon>Bacillales</taxon>
        <taxon>Bacillaceae</taxon>
        <taxon>Litchfieldia</taxon>
    </lineage>
</organism>
<evidence type="ECO:0000256" key="6">
    <source>
        <dbReference type="SAM" id="SignalP"/>
    </source>
</evidence>
<dbReference type="PROSITE" id="PS01040">
    <property type="entry name" value="SBP_BACTERIAL_5"/>
    <property type="match status" value="1"/>
</dbReference>
<evidence type="ECO:0000256" key="3">
    <source>
        <dbReference type="ARBA" id="ARBA00022448"/>
    </source>
</evidence>
<gene>
    <name evidence="8" type="ORF">IMZ08_15060</name>
</gene>
<dbReference type="InterPro" id="IPR023765">
    <property type="entry name" value="SBP_5_CS"/>
</dbReference>
<evidence type="ECO:0000313" key="8">
    <source>
        <dbReference type="EMBL" id="MBE4909369.1"/>
    </source>
</evidence>
<feature type="chain" id="PRO_5046187317" evidence="6">
    <location>
        <begin position="23"/>
        <end position="555"/>
    </location>
</feature>
<comment type="similarity">
    <text evidence="2">Belongs to the bacterial solute-binding protein 5 family.</text>
</comment>
<dbReference type="CDD" id="cd08514">
    <property type="entry name" value="PBP2_AppA_like"/>
    <property type="match status" value="1"/>
</dbReference>
<dbReference type="PANTHER" id="PTHR30290:SF9">
    <property type="entry name" value="OLIGOPEPTIDE-BINDING PROTEIN APPA"/>
    <property type="match status" value="1"/>
</dbReference>
<feature type="signal peptide" evidence="6">
    <location>
        <begin position="1"/>
        <end position="22"/>
    </location>
</feature>
<dbReference type="Gene3D" id="3.90.76.10">
    <property type="entry name" value="Dipeptide-binding Protein, Domain 1"/>
    <property type="match status" value="1"/>
</dbReference>
<evidence type="ECO:0000256" key="1">
    <source>
        <dbReference type="ARBA" id="ARBA00004193"/>
    </source>
</evidence>
<dbReference type="Pfam" id="PF00496">
    <property type="entry name" value="SBP_bac_5"/>
    <property type="match status" value="1"/>
</dbReference>
<keyword evidence="9" id="KW-1185">Reference proteome</keyword>
<keyword evidence="3" id="KW-0813">Transport</keyword>
<dbReference type="InterPro" id="IPR030678">
    <property type="entry name" value="Peptide/Ni-bd"/>
</dbReference>
<evidence type="ECO:0000256" key="2">
    <source>
        <dbReference type="ARBA" id="ARBA00005695"/>
    </source>
</evidence>
<evidence type="ECO:0000259" key="7">
    <source>
        <dbReference type="Pfam" id="PF00496"/>
    </source>
</evidence>